<dbReference type="InterPro" id="IPR002761">
    <property type="entry name" value="Diphthami_syn_dom"/>
</dbReference>
<name>A0ABS2W6T0_9GAMM</name>
<accession>A0ABS2W6T0</accession>
<evidence type="ECO:0000313" key="3">
    <source>
        <dbReference type="Proteomes" id="UP000760472"/>
    </source>
</evidence>
<keyword evidence="3" id="KW-1185">Reference proteome</keyword>
<organism evidence="2 3">
    <name type="scientific">Amphritea pacifica</name>
    <dbReference type="NCBI Taxonomy" id="2811233"/>
    <lineage>
        <taxon>Bacteria</taxon>
        <taxon>Pseudomonadati</taxon>
        <taxon>Pseudomonadota</taxon>
        <taxon>Gammaproteobacteria</taxon>
        <taxon>Oceanospirillales</taxon>
        <taxon>Oceanospirillaceae</taxon>
        <taxon>Amphritea</taxon>
    </lineage>
</organism>
<dbReference type="GO" id="GO:0017178">
    <property type="term" value="F:diphthine-ammonia ligase activity"/>
    <property type="evidence" value="ECO:0007669"/>
    <property type="project" value="UniProtKB-EC"/>
</dbReference>
<evidence type="ECO:0000313" key="2">
    <source>
        <dbReference type="EMBL" id="MBN0987407.1"/>
    </source>
</evidence>
<comment type="caution">
    <text evidence="2">The sequence shown here is derived from an EMBL/GenBank/DDBJ whole genome shotgun (WGS) entry which is preliminary data.</text>
</comment>
<dbReference type="Proteomes" id="UP000760472">
    <property type="component" value="Unassembled WGS sequence"/>
</dbReference>
<dbReference type="NCBIfam" id="TIGR00290">
    <property type="entry name" value="MJ0570_dom"/>
    <property type="match status" value="1"/>
</dbReference>
<dbReference type="EC" id="6.3.1.14" evidence="2"/>
<evidence type="ECO:0000259" key="1">
    <source>
        <dbReference type="Pfam" id="PF01902"/>
    </source>
</evidence>
<reference evidence="2 3" key="1">
    <citation type="submission" date="2021-02" db="EMBL/GenBank/DDBJ databases">
        <title>A novel species of genus Amphritea isolated from a fishpond in China.</title>
        <authorList>
            <person name="Lu H."/>
        </authorList>
    </citation>
    <scope>NUCLEOTIDE SEQUENCE [LARGE SCALE GENOMIC DNA]</scope>
    <source>
        <strain evidence="2 3">RP18W</strain>
    </source>
</reference>
<dbReference type="InterPro" id="IPR014729">
    <property type="entry name" value="Rossmann-like_a/b/a_fold"/>
</dbReference>
<proteinExistence type="predicted"/>
<keyword evidence="2" id="KW-0436">Ligase</keyword>
<dbReference type="CDD" id="cd01994">
    <property type="entry name" value="AANH_PF0828-like"/>
    <property type="match status" value="1"/>
</dbReference>
<sequence>MSWSSGKDSAWALYQLQKDPDIELKGLVCTINKEFDRVAMHGVRVELLKAQARSIGLPLEIIELPNPCSNEDYAEIMGRFVRRLQNDGIDCMAFGDLYLEDIRAYREKNLAGTGITPLFPLWQIPTDQLSREMLKGGLKTVITCVDPAQAPADLAGREYDQTLIDELPDSVDPCGENGEFHSFVFDGPMFRSKIEISIGEIVTRDNFIFADLLPVEPSSQGG</sequence>
<dbReference type="Gene3D" id="3.40.50.620">
    <property type="entry name" value="HUPs"/>
    <property type="match status" value="1"/>
</dbReference>
<protein>
    <submittedName>
        <fullName evidence="2">Diphthine--ammonia ligase</fullName>
        <ecNumber evidence="2">6.3.1.14</ecNumber>
    </submittedName>
</protein>
<gene>
    <name evidence="2" type="ORF">JW498_08550</name>
</gene>
<feature type="domain" description="Diphthamide synthase" evidence="1">
    <location>
        <begin position="3"/>
        <end position="205"/>
    </location>
</feature>
<dbReference type="SUPFAM" id="SSF52402">
    <property type="entry name" value="Adenine nucleotide alpha hydrolases-like"/>
    <property type="match status" value="1"/>
</dbReference>
<dbReference type="Gene3D" id="3.90.1490.10">
    <property type="entry name" value="putative n-type atp pyrophosphatase, domain 2"/>
    <property type="match status" value="1"/>
</dbReference>
<dbReference type="Pfam" id="PF01902">
    <property type="entry name" value="Diphthami_syn_2"/>
    <property type="match status" value="1"/>
</dbReference>
<dbReference type="EMBL" id="JAFFZP010000010">
    <property type="protein sequence ID" value="MBN0987407.1"/>
    <property type="molecule type" value="Genomic_DNA"/>
</dbReference>